<accession>A0A232F7K2</accession>
<dbReference type="AlphaFoldDB" id="A0A232F7K2"/>
<dbReference type="OrthoDB" id="6357215at2759"/>
<evidence type="ECO:0008006" key="5">
    <source>
        <dbReference type="Google" id="ProtNLM"/>
    </source>
</evidence>
<feature type="transmembrane region" description="Helical" evidence="2">
    <location>
        <begin position="90"/>
        <end position="109"/>
    </location>
</feature>
<evidence type="ECO:0000313" key="3">
    <source>
        <dbReference type="EMBL" id="OXU26470.1"/>
    </source>
</evidence>
<gene>
    <name evidence="3" type="ORF">TSAR_003986</name>
</gene>
<dbReference type="GO" id="GO:0006888">
    <property type="term" value="P:endoplasmic reticulum to Golgi vesicle-mediated transport"/>
    <property type="evidence" value="ECO:0007669"/>
    <property type="project" value="TreeGrafter"/>
</dbReference>
<evidence type="ECO:0000256" key="2">
    <source>
        <dbReference type="SAM" id="Phobius"/>
    </source>
</evidence>
<organism evidence="3 4">
    <name type="scientific">Trichomalopsis sarcophagae</name>
    <dbReference type="NCBI Taxonomy" id="543379"/>
    <lineage>
        <taxon>Eukaryota</taxon>
        <taxon>Metazoa</taxon>
        <taxon>Ecdysozoa</taxon>
        <taxon>Arthropoda</taxon>
        <taxon>Hexapoda</taxon>
        <taxon>Insecta</taxon>
        <taxon>Pterygota</taxon>
        <taxon>Neoptera</taxon>
        <taxon>Endopterygota</taxon>
        <taxon>Hymenoptera</taxon>
        <taxon>Apocrita</taxon>
        <taxon>Proctotrupomorpha</taxon>
        <taxon>Chalcidoidea</taxon>
        <taxon>Pteromalidae</taxon>
        <taxon>Pteromalinae</taxon>
        <taxon>Trichomalopsis</taxon>
    </lineage>
</organism>
<evidence type="ECO:0000256" key="1">
    <source>
        <dbReference type="SAM" id="MobiDB-lite"/>
    </source>
</evidence>
<comment type="caution">
    <text evidence="3">The sequence shown here is derived from an EMBL/GenBank/DDBJ whole genome shotgun (WGS) entry which is preliminary data.</text>
</comment>
<dbReference type="InterPro" id="IPR053202">
    <property type="entry name" value="EGF_Rcpt_Signaling_Reg"/>
</dbReference>
<dbReference type="Proteomes" id="UP000215335">
    <property type="component" value="Unassembled WGS sequence"/>
</dbReference>
<dbReference type="GO" id="GO:0005794">
    <property type="term" value="C:Golgi apparatus"/>
    <property type="evidence" value="ECO:0007669"/>
    <property type="project" value="TreeGrafter"/>
</dbReference>
<keyword evidence="2" id="KW-0812">Transmembrane</keyword>
<keyword evidence="2" id="KW-0472">Membrane</keyword>
<evidence type="ECO:0000313" key="4">
    <source>
        <dbReference type="Proteomes" id="UP000215335"/>
    </source>
</evidence>
<reference evidence="3 4" key="1">
    <citation type="journal article" date="2017" name="Curr. Biol.">
        <title>The Evolution of Venom by Co-option of Single-Copy Genes.</title>
        <authorList>
            <person name="Martinson E.O."/>
            <person name="Mrinalini"/>
            <person name="Kelkar Y.D."/>
            <person name="Chang C.H."/>
            <person name="Werren J.H."/>
        </authorList>
    </citation>
    <scope>NUCLEOTIDE SEQUENCE [LARGE SCALE GENOMIC DNA]</scope>
    <source>
        <strain evidence="3 4">Alberta</strain>
        <tissue evidence="3">Whole body</tissue>
    </source>
</reference>
<sequence length="370" mass="41860">MVRLPELLLFAEDVWRKTLGKFVPNADKHAVKSKMPSTLETPVSNATSTSEPTSTTATTTTTTAPSNNNNNSNAVAAAATKKRCWRRRTVHFTVFLAVFSTILSLLWVYTLTAELRRKAFDRNMTQNVLYHVSMDNPQLAAYIRGIHMHPTMRQEPLNASQTPEERFVASQFQSKREGVYIEYMSRVGAASTTGWLESNLDWRGVMIFTDPRNSLDAKRSSRNPKTRVLRACLSNDNDTKEITYHQEADVQVTKLGDGPNSLVFSKESLPATRLICFPLYSILLAYNTTTLDYLSLDSTEIQDGLVLQQVLDTIPWNSVRISILSIYWSPHHSEAETESVVKKLNSRSYKRVKNIGTDKLVFLYNRGLKI</sequence>
<dbReference type="EMBL" id="NNAY01000793">
    <property type="protein sequence ID" value="OXU26470.1"/>
    <property type="molecule type" value="Genomic_DNA"/>
</dbReference>
<feature type="compositionally biased region" description="Low complexity" evidence="1">
    <location>
        <begin position="44"/>
        <end position="73"/>
    </location>
</feature>
<dbReference type="PANTHER" id="PTHR34009:SF2">
    <property type="entry name" value="PROTEIN STAR"/>
    <property type="match status" value="1"/>
</dbReference>
<dbReference type="PANTHER" id="PTHR34009">
    <property type="entry name" value="PROTEIN STAR"/>
    <property type="match status" value="1"/>
</dbReference>
<dbReference type="GO" id="GO:0005886">
    <property type="term" value="C:plasma membrane"/>
    <property type="evidence" value="ECO:0007669"/>
    <property type="project" value="TreeGrafter"/>
</dbReference>
<name>A0A232F7K2_9HYME</name>
<dbReference type="GO" id="GO:0031902">
    <property type="term" value="C:late endosome membrane"/>
    <property type="evidence" value="ECO:0007669"/>
    <property type="project" value="TreeGrafter"/>
</dbReference>
<dbReference type="GO" id="GO:0016197">
    <property type="term" value="P:endosomal transport"/>
    <property type="evidence" value="ECO:0007669"/>
    <property type="project" value="TreeGrafter"/>
</dbReference>
<keyword evidence="4" id="KW-1185">Reference proteome</keyword>
<protein>
    <recommendedName>
        <fullName evidence="5">Star</fullName>
    </recommendedName>
</protein>
<feature type="region of interest" description="Disordered" evidence="1">
    <location>
        <begin position="33"/>
        <end position="73"/>
    </location>
</feature>
<proteinExistence type="predicted"/>
<dbReference type="GO" id="GO:0005789">
    <property type="term" value="C:endoplasmic reticulum membrane"/>
    <property type="evidence" value="ECO:0007669"/>
    <property type="project" value="TreeGrafter"/>
</dbReference>
<keyword evidence="2" id="KW-1133">Transmembrane helix</keyword>